<evidence type="ECO:0000313" key="2">
    <source>
        <dbReference type="Proteomes" id="UP001285263"/>
    </source>
</evidence>
<dbReference type="RefSeq" id="WP_320422970.1">
    <property type="nucleotide sequence ID" value="NZ_JAXCLA010000003.1"/>
</dbReference>
<accession>A0ABU5DH51</accession>
<evidence type="ECO:0008006" key="3">
    <source>
        <dbReference type="Google" id="ProtNLM"/>
    </source>
</evidence>
<dbReference type="Proteomes" id="UP001285263">
    <property type="component" value="Unassembled WGS sequence"/>
</dbReference>
<dbReference type="EMBL" id="JAXCLA010000003">
    <property type="protein sequence ID" value="MDY0745068.1"/>
    <property type="molecule type" value="Genomic_DNA"/>
</dbReference>
<comment type="caution">
    <text evidence="1">The sequence shown here is derived from an EMBL/GenBank/DDBJ whole genome shotgun (WGS) entry which is preliminary data.</text>
</comment>
<evidence type="ECO:0000313" key="1">
    <source>
        <dbReference type="EMBL" id="MDY0745068.1"/>
    </source>
</evidence>
<protein>
    <recommendedName>
        <fullName evidence="3">Ribosomal protein L7/L12 C-terminal domain-containing protein</fullName>
    </recommendedName>
</protein>
<proteinExistence type="predicted"/>
<name>A0ABU5DH51_9BURK</name>
<keyword evidence="2" id="KW-1185">Reference proteome</keyword>
<sequence length="94" mass="10343">MQFETFALVAIALLLVELLRRLASLEVNVKQLLAMQGAGPNRSLEPSEEVLKLARAGQDIDAMRLYRQESGADVKQAMKLVDDVRSASAKTDKT</sequence>
<gene>
    <name evidence="1" type="ORF">SNE35_11140</name>
</gene>
<organism evidence="1 2">
    <name type="scientific">Roseateles agri</name>
    <dbReference type="NCBI Taxonomy" id="3098619"/>
    <lineage>
        <taxon>Bacteria</taxon>
        <taxon>Pseudomonadati</taxon>
        <taxon>Pseudomonadota</taxon>
        <taxon>Betaproteobacteria</taxon>
        <taxon>Burkholderiales</taxon>
        <taxon>Sphaerotilaceae</taxon>
        <taxon>Roseateles</taxon>
    </lineage>
</organism>
<reference evidence="1 2" key="1">
    <citation type="submission" date="2023-11" db="EMBL/GenBank/DDBJ databases">
        <title>Paucibacter sp. nov., isolated from fresh soil in Korea.</title>
        <authorList>
            <person name="Le N.T.T."/>
        </authorList>
    </citation>
    <scope>NUCLEOTIDE SEQUENCE [LARGE SCALE GENOMIC DNA]</scope>
    <source>
        <strain evidence="1 2">R3-3</strain>
    </source>
</reference>